<evidence type="ECO:0000256" key="2">
    <source>
        <dbReference type="ARBA" id="ARBA00022840"/>
    </source>
</evidence>
<dbReference type="Proteomes" id="UP001215503">
    <property type="component" value="Unassembled WGS sequence"/>
</dbReference>
<dbReference type="InterPro" id="IPR003439">
    <property type="entry name" value="ABC_transporter-like_ATP-bd"/>
</dbReference>
<keyword evidence="1" id="KW-0547">Nucleotide-binding</keyword>
<protein>
    <recommendedName>
        <fullName evidence="3">UPF0261 protein P2G67_02405</fullName>
    </recommendedName>
</protein>
<keyword evidence="2" id="KW-0067">ATP-binding</keyword>
<dbReference type="Pfam" id="PF00005">
    <property type="entry name" value="ABC_tran"/>
    <property type="match status" value="1"/>
</dbReference>
<keyword evidence="7" id="KW-1185">Reference proteome</keyword>
<dbReference type="PANTHER" id="PTHR31862:SF1">
    <property type="entry name" value="UPF0261 DOMAIN PROTEIN (AFU_ORTHOLOGUE AFUA_1G10120)"/>
    <property type="match status" value="1"/>
</dbReference>
<name>A0ABT5YJ61_9PROT</name>
<evidence type="ECO:0000256" key="3">
    <source>
        <dbReference type="HAMAP-Rule" id="MF_00677"/>
    </source>
</evidence>
<feature type="compositionally biased region" description="Polar residues" evidence="4">
    <location>
        <begin position="266"/>
        <end position="278"/>
    </location>
</feature>
<dbReference type="Gene3D" id="3.40.50.300">
    <property type="entry name" value="P-loop containing nucleotide triphosphate hydrolases"/>
    <property type="match status" value="1"/>
</dbReference>
<sequence length="739" mass="78633">MAERARQGAPALEVHDLNVYYGSSHALQGVNLTLQQGVLSVVGRNGMGKTTLCKAIMGLVPVSSGSISFHGESLLGRSPAQVAQMGVGYVPQGRRLWRSLTVDEHLRMVSAGNKGSWTVDRIYTTFPRLAERKNNGGGQLSGGEQQMLAIGRALLLNPRLLIMDEPTEGLAPVIVQQVEEMLLELGEESGIDVLVIEQNIGVATTVAEKVGIMVNGRINRVADAGQLAGDRELQQRLLGVGRHGEDAAEEPASGSEASADGAKPQAPQSQRVYQSNPVVPTRWSKPVPRRLLIQQARTLTVAPTGTVAAARSAQAELRPLVATGEQVVLVAGTLDTKGEELRFIRDLVRAAGLPVRMVDLSTSSGHHSGAEVPAHQIAAFHPRGASGVFGSDRGESVAGMTLAFERWIKRQSGIAGIISAGGSGGTAIVAPAMRVLPVGVPKLIISTVASGDVARYVGPSDIVMMHSVADVQGLNSITRQVLANGANAMIGMVQARRDADPQVAMQGDGLPAVALSMFGVTTPCVRQISAALEQDYDCLVFHATGIGGQSMEKLVESGLVQGVLDVTTTEVCDLLVGGIFPASEDRFGAMIRRNMPYIGSCGALDMVNFAAPETVPERFRERNLYRHNPQVTLMRTSPEENKAIGQWIGERLNRMEAPVRFFLPEGGVSALDAPGQPFHDPAADRALFAALERTVHQTATRQLIRVPHNINDPAFAAEVVAAFRALHGGGRPKQKTRSR</sequence>
<dbReference type="Gene3D" id="3.40.50.12030">
    <property type="entry name" value="Uncharacterised protein family UPF0261, NC domain"/>
    <property type="match status" value="1"/>
</dbReference>
<dbReference type="SUPFAM" id="SSF52540">
    <property type="entry name" value="P-loop containing nucleoside triphosphate hydrolases"/>
    <property type="match status" value="1"/>
</dbReference>
<gene>
    <name evidence="6" type="ORF">P2G67_02405</name>
</gene>
<dbReference type="CDD" id="cd03224">
    <property type="entry name" value="ABC_TM1139_LivF_branched"/>
    <property type="match status" value="1"/>
</dbReference>
<dbReference type="Pfam" id="PF23189">
    <property type="entry name" value="UPF0261_C"/>
    <property type="match status" value="1"/>
</dbReference>
<evidence type="ECO:0000259" key="5">
    <source>
        <dbReference type="PROSITE" id="PS50893"/>
    </source>
</evidence>
<dbReference type="PANTHER" id="PTHR31862">
    <property type="entry name" value="UPF0261 DOMAIN PROTEIN (AFU_ORTHOLOGUE AFUA_1G10120)"/>
    <property type="match status" value="1"/>
</dbReference>
<dbReference type="NCBIfam" id="NF002673">
    <property type="entry name" value="PRK02399.1-1"/>
    <property type="match status" value="1"/>
</dbReference>
<dbReference type="InterPro" id="IPR008322">
    <property type="entry name" value="UPF0261"/>
</dbReference>
<dbReference type="RefSeq" id="WP_275819652.1">
    <property type="nucleotide sequence ID" value="NZ_JARHUD010000001.1"/>
</dbReference>
<feature type="region of interest" description="Disordered" evidence="4">
    <location>
        <begin position="242"/>
        <end position="280"/>
    </location>
</feature>
<dbReference type="InterPro" id="IPR051353">
    <property type="entry name" value="Tobamovirus_resist_UPF0261"/>
</dbReference>
<proteinExistence type="inferred from homology"/>
<feature type="domain" description="ABC transporter" evidence="5">
    <location>
        <begin position="12"/>
        <end position="240"/>
    </location>
</feature>
<comment type="caution">
    <text evidence="6">The sequence shown here is derived from an EMBL/GenBank/DDBJ whole genome shotgun (WGS) entry which is preliminary data.</text>
</comment>
<dbReference type="InterPro" id="IPR027417">
    <property type="entry name" value="P-loop_NTPase"/>
</dbReference>
<feature type="compositionally biased region" description="Low complexity" evidence="4">
    <location>
        <begin position="250"/>
        <end position="262"/>
    </location>
</feature>
<dbReference type="InterPro" id="IPR044122">
    <property type="entry name" value="UPF0261_N"/>
</dbReference>
<evidence type="ECO:0000313" key="6">
    <source>
        <dbReference type="EMBL" id="MDF2094825.1"/>
    </source>
</evidence>
<dbReference type="EMBL" id="JARHUD010000001">
    <property type="protein sequence ID" value="MDF2094825.1"/>
    <property type="molecule type" value="Genomic_DNA"/>
</dbReference>
<evidence type="ECO:0000313" key="7">
    <source>
        <dbReference type="Proteomes" id="UP001215503"/>
    </source>
</evidence>
<dbReference type="SMART" id="SM00382">
    <property type="entry name" value="AAA"/>
    <property type="match status" value="1"/>
</dbReference>
<dbReference type="Pfam" id="PF06792">
    <property type="entry name" value="UPF0261"/>
    <property type="match status" value="1"/>
</dbReference>
<evidence type="ECO:0000256" key="1">
    <source>
        <dbReference type="ARBA" id="ARBA00022741"/>
    </source>
</evidence>
<dbReference type="NCBIfam" id="NF002674">
    <property type="entry name" value="PRK02399.1-2"/>
    <property type="match status" value="1"/>
</dbReference>
<evidence type="ECO:0000256" key="4">
    <source>
        <dbReference type="SAM" id="MobiDB-lite"/>
    </source>
</evidence>
<dbReference type="PROSITE" id="PS50893">
    <property type="entry name" value="ABC_TRANSPORTER_2"/>
    <property type="match status" value="1"/>
</dbReference>
<dbReference type="PROSITE" id="PS00211">
    <property type="entry name" value="ABC_TRANSPORTER_1"/>
    <property type="match status" value="1"/>
</dbReference>
<dbReference type="CDD" id="cd15488">
    <property type="entry name" value="Tm-1-like"/>
    <property type="match status" value="1"/>
</dbReference>
<dbReference type="HAMAP" id="MF_00677">
    <property type="entry name" value="UPF0261"/>
    <property type="match status" value="1"/>
</dbReference>
<dbReference type="Gene3D" id="3.40.50.12020">
    <property type="entry name" value="Uncharacterised protein family UPF0261, NN domain"/>
    <property type="match status" value="1"/>
</dbReference>
<reference evidence="6 7" key="1">
    <citation type="submission" date="2023-03" db="EMBL/GenBank/DDBJ databases">
        <title>Fodinicurvata sp. CAU 1616 isolated from sea sendiment.</title>
        <authorList>
            <person name="Kim W."/>
        </authorList>
    </citation>
    <scope>NUCLEOTIDE SEQUENCE [LARGE SCALE GENOMIC DNA]</scope>
    <source>
        <strain evidence="6 7">CAU 1616</strain>
    </source>
</reference>
<comment type="similarity">
    <text evidence="3">Belongs to the UPF0261 family.</text>
</comment>
<dbReference type="InterPro" id="IPR017871">
    <property type="entry name" value="ABC_transporter-like_CS"/>
</dbReference>
<dbReference type="InterPro" id="IPR003593">
    <property type="entry name" value="AAA+_ATPase"/>
</dbReference>
<dbReference type="InterPro" id="IPR056778">
    <property type="entry name" value="UPF0261_C"/>
</dbReference>
<organism evidence="6 7">
    <name type="scientific">Aquibaculum arenosum</name>
    <dbReference type="NCBI Taxonomy" id="3032591"/>
    <lineage>
        <taxon>Bacteria</taxon>
        <taxon>Pseudomonadati</taxon>
        <taxon>Pseudomonadota</taxon>
        <taxon>Alphaproteobacteria</taxon>
        <taxon>Rhodospirillales</taxon>
        <taxon>Rhodovibrionaceae</taxon>
        <taxon>Aquibaculum</taxon>
    </lineage>
</organism>
<accession>A0ABT5YJ61</accession>